<evidence type="ECO:0000313" key="2">
    <source>
        <dbReference type="Proteomes" id="UP000499080"/>
    </source>
</evidence>
<evidence type="ECO:0000313" key="1">
    <source>
        <dbReference type="EMBL" id="GBM13535.1"/>
    </source>
</evidence>
<accession>A0A4Y2DDA3</accession>
<reference evidence="1 2" key="1">
    <citation type="journal article" date="2019" name="Sci. Rep.">
        <title>Orb-weaving spider Araneus ventricosus genome elucidates the spidroin gene catalogue.</title>
        <authorList>
            <person name="Kono N."/>
            <person name="Nakamura H."/>
            <person name="Ohtoshi R."/>
            <person name="Moran D.A.P."/>
            <person name="Shinohara A."/>
            <person name="Yoshida Y."/>
            <person name="Fujiwara M."/>
            <person name="Mori M."/>
            <person name="Tomita M."/>
            <person name="Arakawa K."/>
        </authorList>
    </citation>
    <scope>NUCLEOTIDE SEQUENCE [LARGE SCALE GENOMIC DNA]</scope>
</reference>
<name>A0A4Y2DDA3_ARAVE</name>
<dbReference type="EMBL" id="BGPR01000329">
    <property type="protein sequence ID" value="GBM13535.1"/>
    <property type="molecule type" value="Genomic_DNA"/>
</dbReference>
<gene>
    <name evidence="1" type="ORF">AVEN_82803_1</name>
</gene>
<organism evidence="1 2">
    <name type="scientific">Araneus ventricosus</name>
    <name type="common">Orbweaver spider</name>
    <name type="synonym">Epeira ventricosa</name>
    <dbReference type="NCBI Taxonomy" id="182803"/>
    <lineage>
        <taxon>Eukaryota</taxon>
        <taxon>Metazoa</taxon>
        <taxon>Ecdysozoa</taxon>
        <taxon>Arthropoda</taxon>
        <taxon>Chelicerata</taxon>
        <taxon>Arachnida</taxon>
        <taxon>Araneae</taxon>
        <taxon>Araneomorphae</taxon>
        <taxon>Entelegynae</taxon>
        <taxon>Araneoidea</taxon>
        <taxon>Araneidae</taxon>
        <taxon>Araneus</taxon>
    </lineage>
</organism>
<sequence length="98" mass="10672">MVPEECALSAPQRRWSARHLQESQQSPNDCLGLVLTSRLGLEPSPGSKPDSNEYPSCIWVCCILNHMKGLKHPPAGVMRKFGEVLPAQASTSSSDAVR</sequence>
<dbReference type="AlphaFoldDB" id="A0A4Y2DDA3"/>
<dbReference type="Proteomes" id="UP000499080">
    <property type="component" value="Unassembled WGS sequence"/>
</dbReference>
<protein>
    <submittedName>
        <fullName evidence="1">Uncharacterized protein</fullName>
    </submittedName>
</protein>
<comment type="caution">
    <text evidence="1">The sequence shown here is derived from an EMBL/GenBank/DDBJ whole genome shotgun (WGS) entry which is preliminary data.</text>
</comment>
<proteinExistence type="predicted"/>
<keyword evidence="2" id="KW-1185">Reference proteome</keyword>